<sequence length="421" mass="45609">MRPISNGQERQLTVGIDIGSSKICCAIGSIMPGSDRVKLLGISSMPSMGFRKGSISHRNQLIEQLEKVLFEAETMANTKVNNAILSVTGEHIRCLNTQAAAALNRNRANGVSGDRPIVKTDIDQVLDLAQAISLPPDRDILHTLPQEYSVDTLKEISNPLGLTGRRLEGRVHLVTAAISSMKNLVDCVEELGIKVNGLVFQPLASAIATLKNDEMQLGVTLAEIGSSTTNIVVYHGGAVRHSAVIPIGSASITNDIAVMLQISIEEAENIKIKYASAKASLSSPKLEFDLPSENGDLKRSISEHELSRYVEARMQEIFQLIINEISRADIKESLTYGLVLSGGGAQLSNISALAGDLMGMRVRIGTPTHIEGITDVADLPIHATTMGLLLWPIWADDFAQSTHIGVKTYFQKFKQFIQGFF</sequence>
<gene>
    <name evidence="6" type="ORF">METZ01_LOCUS143140</name>
</gene>
<evidence type="ECO:0000259" key="5">
    <source>
        <dbReference type="SMART" id="SM00842"/>
    </source>
</evidence>
<dbReference type="NCBIfam" id="TIGR01174">
    <property type="entry name" value="ftsA"/>
    <property type="match status" value="1"/>
</dbReference>
<dbReference type="GO" id="GO:0009898">
    <property type="term" value="C:cytoplasmic side of plasma membrane"/>
    <property type="evidence" value="ECO:0007669"/>
    <property type="project" value="TreeGrafter"/>
</dbReference>
<name>A0A381ZLW6_9ZZZZ</name>
<accession>A0A381ZLW6</accession>
<dbReference type="Gene3D" id="3.30.420.40">
    <property type="match status" value="1"/>
</dbReference>
<dbReference type="Pfam" id="PF14450">
    <property type="entry name" value="FtsA"/>
    <property type="match status" value="1"/>
</dbReference>
<dbReference type="EMBL" id="UINC01021850">
    <property type="protein sequence ID" value="SVA90286.1"/>
    <property type="molecule type" value="Genomic_DNA"/>
</dbReference>
<keyword evidence="2" id="KW-0132">Cell division</keyword>
<dbReference type="HAMAP" id="MF_02033">
    <property type="entry name" value="FtsA"/>
    <property type="match status" value="1"/>
</dbReference>
<dbReference type="AlphaFoldDB" id="A0A381ZLW6"/>
<dbReference type="InterPro" id="IPR043129">
    <property type="entry name" value="ATPase_NBD"/>
</dbReference>
<dbReference type="GO" id="GO:0051301">
    <property type="term" value="P:cell division"/>
    <property type="evidence" value="ECO:0007669"/>
    <property type="project" value="UniProtKB-KW"/>
</dbReference>
<dbReference type="CDD" id="cd24048">
    <property type="entry name" value="ASKHA_NBD_FtsA"/>
    <property type="match status" value="1"/>
</dbReference>
<evidence type="ECO:0000256" key="3">
    <source>
        <dbReference type="ARBA" id="ARBA00023136"/>
    </source>
</evidence>
<dbReference type="InterPro" id="IPR020823">
    <property type="entry name" value="Cell_div_FtsA"/>
</dbReference>
<reference evidence="6" key="1">
    <citation type="submission" date="2018-05" db="EMBL/GenBank/DDBJ databases">
        <authorList>
            <person name="Lanie J.A."/>
            <person name="Ng W.-L."/>
            <person name="Kazmierczak K.M."/>
            <person name="Andrzejewski T.M."/>
            <person name="Davidsen T.M."/>
            <person name="Wayne K.J."/>
            <person name="Tettelin H."/>
            <person name="Glass J.I."/>
            <person name="Rusch D."/>
            <person name="Podicherti R."/>
            <person name="Tsui H.-C.T."/>
            <person name="Winkler M.E."/>
        </authorList>
    </citation>
    <scope>NUCLEOTIDE SEQUENCE</scope>
</reference>
<dbReference type="SMART" id="SM00842">
    <property type="entry name" value="FtsA"/>
    <property type="match status" value="1"/>
</dbReference>
<dbReference type="GO" id="GO:0032153">
    <property type="term" value="C:cell division site"/>
    <property type="evidence" value="ECO:0007669"/>
    <property type="project" value="TreeGrafter"/>
</dbReference>
<dbReference type="PIRSF" id="PIRSF003101">
    <property type="entry name" value="FtsA"/>
    <property type="match status" value="1"/>
</dbReference>
<dbReference type="InterPro" id="IPR003494">
    <property type="entry name" value="SHS2_FtsA"/>
</dbReference>
<evidence type="ECO:0000256" key="2">
    <source>
        <dbReference type="ARBA" id="ARBA00022618"/>
    </source>
</evidence>
<keyword evidence="1" id="KW-1003">Cell membrane</keyword>
<evidence type="ECO:0000256" key="4">
    <source>
        <dbReference type="ARBA" id="ARBA00023306"/>
    </source>
</evidence>
<dbReference type="InterPro" id="IPR050696">
    <property type="entry name" value="FtsA/MreB"/>
</dbReference>
<dbReference type="PANTHER" id="PTHR32432:SF4">
    <property type="entry name" value="CELL DIVISION PROTEIN FTSA"/>
    <property type="match status" value="1"/>
</dbReference>
<protein>
    <recommendedName>
        <fullName evidence="5">SHS2 domain-containing protein</fullName>
    </recommendedName>
</protein>
<keyword evidence="3" id="KW-0472">Membrane</keyword>
<keyword evidence="4" id="KW-0131">Cell cycle</keyword>
<feature type="domain" description="SHS2" evidence="5">
    <location>
        <begin position="13"/>
        <end position="209"/>
    </location>
</feature>
<organism evidence="6">
    <name type="scientific">marine metagenome</name>
    <dbReference type="NCBI Taxonomy" id="408172"/>
    <lineage>
        <taxon>unclassified sequences</taxon>
        <taxon>metagenomes</taxon>
        <taxon>ecological metagenomes</taxon>
    </lineage>
</organism>
<dbReference type="SUPFAM" id="SSF53067">
    <property type="entry name" value="Actin-like ATPase domain"/>
    <property type="match status" value="2"/>
</dbReference>
<dbReference type="Gene3D" id="3.30.1490.110">
    <property type="match status" value="1"/>
</dbReference>
<evidence type="ECO:0000313" key="6">
    <source>
        <dbReference type="EMBL" id="SVA90286.1"/>
    </source>
</evidence>
<evidence type="ECO:0000256" key="1">
    <source>
        <dbReference type="ARBA" id="ARBA00022475"/>
    </source>
</evidence>
<dbReference type="Pfam" id="PF02491">
    <property type="entry name" value="SHS2_FTSA"/>
    <property type="match status" value="1"/>
</dbReference>
<proteinExistence type="inferred from homology"/>
<dbReference type="PANTHER" id="PTHR32432">
    <property type="entry name" value="CELL DIVISION PROTEIN FTSA-RELATED"/>
    <property type="match status" value="1"/>
</dbReference>